<sequence>MTSSSVQAWGNSHQNSEEIVYGNRFDNDWLNSGSTLSFQVEGCAWGYTYDSEEAGCLEDESEEGTTNWYMMANCRRPQVAFSVFKGNSCSSGNFVGSYVTKFGVSEFVYYLQQFDANYANDDNGDGDLPNCEGGDNGYLGLDCDGNGGFAIKYFNDQYCVSRTGNTYDELNGLNNVISNYKSCHQVYDNGDGDGGVMQKLVYYSEPCMSNDYPYCSDSYEYSQRSSRSGFASVKTNKWSSRAAFGAHKSWVTKLKYVIGGLFLLASFIMFTGILFTNRRRRRAMMMRKYRQAKREKRAKKSGKSRSSSRRRSKSRNKDRDDGGVLT</sequence>
<name>A0AAD2CN36_9STRA</name>
<feature type="region of interest" description="Disordered" evidence="1">
    <location>
        <begin position="287"/>
        <end position="326"/>
    </location>
</feature>
<evidence type="ECO:0000256" key="2">
    <source>
        <dbReference type="SAM" id="Phobius"/>
    </source>
</evidence>
<dbReference type="Proteomes" id="UP001295423">
    <property type="component" value="Unassembled WGS sequence"/>
</dbReference>
<gene>
    <name evidence="3" type="ORF">CYCCA115_LOCUS1875</name>
</gene>
<evidence type="ECO:0000313" key="3">
    <source>
        <dbReference type="EMBL" id="CAJ1930241.1"/>
    </source>
</evidence>
<feature type="transmembrane region" description="Helical" evidence="2">
    <location>
        <begin position="256"/>
        <end position="277"/>
    </location>
</feature>
<proteinExistence type="predicted"/>
<dbReference type="EMBL" id="CAKOGP040000113">
    <property type="protein sequence ID" value="CAJ1930241.1"/>
    <property type="molecule type" value="Genomic_DNA"/>
</dbReference>
<keyword evidence="2" id="KW-1133">Transmembrane helix</keyword>
<feature type="compositionally biased region" description="Basic residues" evidence="1">
    <location>
        <begin position="287"/>
        <end position="314"/>
    </location>
</feature>
<comment type="caution">
    <text evidence="3">The sequence shown here is derived from an EMBL/GenBank/DDBJ whole genome shotgun (WGS) entry which is preliminary data.</text>
</comment>
<evidence type="ECO:0000313" key="4">
    <source>
        <dbReference type="Proteomes" id="UP001295423"/>
    </source>
</evidence>
<feature type="compositionally biased region" description="Basic and acidic residues" evidence="1">
    <location>
        <begin position="315"/>
        <end position="326"/>
    </location>
</feature>
<keyword evidence="4" id="KW-1185">Reference proteome</keyword>
<protein>
    <submittedName>
        <fullName evidence="3">Uncharacterized protein</fullName>
    </submittedName>
</protein>
<dbReference type="AlphaFoldDB" id="A0AAD2CN36"/>
<organism evidence="3 4">
    <name type="scientific">Cylindrotheca closterium</name>
    <dbReference type="NCBI Taxonomy" id="2856"/>
    <lineage>
        <taxon>Eukaryota</taxon>
        <taxon>Sar</taxon>
        <taxon>Stramenopiles</taxon>
        <taxon>Ochrophyta</taxon>
        <taxon>Bacillariophyta</taxon>
        <taxon>Bacillariophyceae</taxon>
        <taxon>Bacillariophycidae</taxon>
        <taxon>Bacillariales</taxon>
        <taxon>Bacillariaceae</taxon>
        <taxon>Cylindrotheca</taxon>
    </lineage>
</organism>
<keyword evidence="2" id="KW-0812">Transmembrane</keyword>
<accession>A0AAD2CN36</accession>
<evidence type="ECO:0000256" key="1">
    <source>
        <dbReference type="SAM" id="MobiDB-lite"/>
    </source>
</evidence>
<reference evidence="3" key="1">
    <citation type="submission" date="2023-08" db="EMBL/GenBank/DDBJ databases">
        <authorList>
            <person name="Audoor S."/>
            <person name="Bilcke G."/>
        </authorList>
    </citation>
    <scope>NUCLEOTIDE SEQUENCE</scope>
</reference>
<keyword evidence="2" id="KW-0472">Membrane</keyword>